<organism evidence="3 4">
    <name type="scientific">Escallonia rubra</name>
    <dbReference type="NCBI Taxonomy" id="112253"/>
    <lineage>
        <taxon>Eukaryota</taxon>
        <taxon>Viridiplantae</taxon>
        <taxon>Streptophyta</taxon>
        <taxon>Embryophyta</taxon>
        <taxon>Tracheophyta</taxon>
        <taxon>Spermatophyta</taxon>
        <taxon>Magnoliopsida</taxon>
        <taxon>eudicotyledons</taxon>
        <taxon>Gunneridae</taxon>
        <taxon>Pentapetalae</taxon>
        <taxon>asterids</taxon>
        <taxon>campanulids</taxon>
        <taxon>Escalloniales</taxon>
        <taxon>Escalloniaceae</taxon>
        <taxon>Escallonia</taxon>
    </lineage>
</organism>
<dbReference type="GO" id="GO:0009535">
    <property type="term" value="C:chloroplast thylakoid membrane"/>
    <property type="evidence" value="ECO:0007669"/>
    <property type="project" value="TreeGrafter"/>
</dbReference>
<dbReference type="EMBL" id="JAVXUO010001116">
    <property type="protein sequence ID" value="KAK2985894.1"/>
    <property type="molecule type" value="Genomic_DNA"/>
</dbReference>
<dbReference type="GO" id="GO:0015995">
    <property type="term" value="P:chlorophyll biosynthetic process"/>
    <property type="evidence" value="ECO:0007669"/>
    <property type="project" value="TreeGrafter"/>
</dbReference>
<keyword evidence="4" id="KW-1185">Reference proteome</keyword>
<dbReference type="InterPro" id="IPR036188">
    <property type="entry name" value="FAD/NAD-bd_sf"/>
</dbReference>
<dbReference type="SUPFAM" id="SSF51905">
    <property type="entry name" value="FAD/NAD(P)-binding domain"/>
    <property type="match status" value="1"/>
</dbReference>
<evidence type="ECO:0000313" key="4">
    <source>
        <dbReference type="Proteomes" id="UP001187471"/>
    </source>
</evidence>
<dbReference type="AlphaFoldDB" id="A0AA88RAP6"/>
<dbReference type="GO" id="GO:0071949">
    <property type="term" value="F:FAD binding"/>
    <property type="evidence" value="ECO:0007669"/>
    <property type="project" value="InterPro"/>
</dbReference>
<dbReference type="Pfam" id="PF01494">
    <property type="entry name" value="FAD_binding_3"/>
    <property type="match status" value="1"/>
</dbReference>
<proteinExistence type="predicted"/>
<name>A0AA88RAP6_9ASTE</name>
<protein>
    <recommendedName>
        <fullName evidence="2">FAD-binding domain-containing protein</fullName>
    </recommendedName>
</protein>
<evidence type="ECO:0000313" key="3">
    <source>
        <dbReference type="EMBL" id="KAK2985894.1"/>
    </source>
</evidence>
<dbReference type="Gene3D" id="3.50.50.60">
    <property type="entry name" value="FAD/NAD(P)-binding domain"/>
    <property type="match status" value="1"/>
</dbReference>
<dbReference type="Proteomes" id="UP001187471">
    <property type="component" value="Unassembled WGS sequence"/>
</dbReference>
<accession>A0AA88RAP6</accession>
<reference evidence="3" key="1">
    <citation type="submission" date="2022-12" db="EMBL/GenBank/DDBJ databases">
        <title>Draft genome assemblies for two species of Escallonia (Escalloniales).</title>
        <authorList>
            <person name="Chanderbali A."/>
            <person name="Dervinis C."/>
            <person name="Anghel I."/>
            <person name="Soltis D."/>
            <person name="Soltis P."/>
            <person name="Zapata F."/>
        </authorList>
    </citation>
    <scope>NUCLEOTIDE SEQUENCE</scope>
    <source>
        <strain evidence="3">UCBG92.1500</strain>
        <tissue evidence="3">Leaf</tissue>
    </source>
</reference>
<sequence>MAAQSQPHPLHSFTRTIKTSPASLKLLRKPSRLIVAAKSNPRPKLGGRKLRVAVIGGGPAGSFTAESLARGGVETLLFERNPAAAKPYGGAISLCMLDEFDIPSHLVDSKATHMKIIFPSNLTVDQPQGIGSSLASENTPCVGPDERYRNAHKRKNEHSSARLPAHFLYQSSGSSDNFKELTLEFNKEGDFPSKSKLPSSNSAPAPQLSSTSCDTSHLTNLEQQLPFLLSENLRIRALYTEISTQRPLCTNLSGNFTTASSLPWPQ</sequence>
<feature type="compositionally biased region" description="Polar residues" evidence="1">
    <location>
        <begin position="196"/>
        <end position="214"/>
    </location>
</feature>
<dbReference type="PANTHER" id="PTHR42685">
    <property type="entry name" value="GERANYLGERANYL DIPHOSPHATE REDUCTASE"/>
    <property type="match status" value="1"/>
</dbReference>
<evidence type="ECO:0000259" key="2">
    <source>
        <dbReference type="Pfam" id="PF01494"/>
    </source>
</evidence>
<feature type="domain" description="FAD-binding" evidence="2">
    <location>
        <begin position="50"/>
        <end position="83"/>
    </location>
</feature>
<dbReference type="GO" id="GO:0045550">
    <property type="term" value="F:geranylgeranyl reductase activity"/>
    <property type="evidence" value="ECO:0007669"/>
    <property type="project" value="TreeGrafter"/>
</dbReference>
<comment type="caution">
    <text evidence="3">The sequence shown here is derived from an EMBL/GenBank/DDBJ whole genome shotgun (WGS) entry which is preliminary data.</text>
</comment>
<gene>
    <name evidence="3" type="ORF">RJ640_008718</name>
</gene>
<dbReference type="InterPro" id="IPR002938">
    <property type="entry name" value="FAD-bd"/>
</dbReference>
<evidence type="ECO:0000256" key="1">
    <source>
        <dbReference type="SAM" id="MobiDB-lite"/>
    </source>
</evidence>
<feature type="region of interest" description="Disordered" evidence="1">
    <location>
        <begin position="189"/>
        <end position="214"/>
    </location>
</feature>
<dbReference type="PANTHER" id="PTHR42685:SF13">
    <property type="entry name" value="GERANYLGERANYL DIPHOSPHATE REDUCTASE"/>
    <property type="match status" value="1"/>
</dbReference>
<dbReference type="InterPro" id="IPR050407">
    <property type="entry name" value="Geranylgeranyl_reductase"/>
</dbReference>